<accession>A0A0F8VNT1</accession>
<feature type="non-terminal residue" evidence="2">
    <location>
        <position position="34"/>
    </location>
</feature>
<dbReference type="AlphaFoldDB" id="A0A0F8VNT1"/>
<feature type="compositionally biased region" description="Pro residues" evidence="1">
    <location>
        <begin position="1"/>
        <end position="12"/>
    </location>
</feature>
<gene>
    <name evidence="2" type="ORF">LCGC14_3164680</name>
</gene>
<dbReference type="EMBL" id="LAZR01070049">
    <property type="protein sequence ID" value="KKK45942.1"/>
    <property type="molecule type" value="Genomic_DNA"/>
</dbReference>
<evidence type="ECO:0000313" key="2">
    <source>
        <dbReference type="EMBL" id="KKK45942.1"/>
    </source>
</evidence>
<reference evidence="2" key="1">
    <citation type="journal article" date="2015" name="Nature">
        <title>Complex archaea that bridge the gap between prokaryotes and eukaryotes.</title>
        <authorList>
            <person name="Spang A."/>
            <person name="Saw J.H."/>
            <person name="Jorgensen S.L."/>
            <person name="Zaremba-Niedzwiedzka K."/>
            <person name="Martijn J."/>
            <person name="Lind A.E."/>
            <person name="van Eijk R."/>
            <person name="Schleper C."/>
            <person name="Guy L."/>
            <person name="Ettema T.J."/>
        </authorList>
    </citation>
    <scope>NUCLEOTIDE SEQUENCE</scope>
</reference>
<feature type="region of interest" description="Disordered" evidence="1">
    <location>
        <begin position="1"/>
        <end position="34"/>
    </location>
</feature>
<sequence length="34" mass="3396">MSTPEPSQPPVDAPEGPEALSFPPLFSGQAVTGG</sequence>
<comment type="caution">
    <text evidence="2">The sequence shown here is derived from an EMBL/GenBank/DDBJ whole genome shotgun (WGS) entry which is preliminary data.</text>
</comment>
<evidence type="ECO:0000256" key="1">
    <source>
        <dbReference type="SAM" id="MobiDB-lite"/>
    </source>
</evidence>
<name>A0A0F8VNT1_9ZZZZ</name>
<protein>
    <submittedName>
        <fullName evidence="2">Uncharacterized protein</fullName>
    </submittedName>
</protein>
<organism evidence="2">
    <name type="scientific">marine sediment metagenome</name>
    <dbReference type="NCBI Taxonomy" id="412755"/>
    <lineage>
        <taxon>unclassified sequences</taxon>
        <taxon>metagenomes</taxon>
        <taxon>ecological metagenomes</taxon>
    </lineage>
</organism>
<proteinExistence type="predicted"/>